<evidence type="ECO:0000313" key="2">
    <source>
        <dbReference type="EMBL" id="GFG39974.1"/>
    </source>
</evidence>
<accession>A0A6L2Q6G8</accession>
<keyword evidence="1" id="KW-0812">Transmembrane</keyword>
<keyword evidence="3" id="KW-1185">Reference proteome</keyword>
<feature type="transmembrane region" description="Helical" evidence="1">
    <location>
        <begin position="20"/>
        <end position="41"/>
    </location>
</feature>
<dbReference type="EMBL" id="BLKM01001294">
    <property type="protein sequence ID" value="GFG39974.1"/>
    <property type="molecule type" value="Genomic_DNA"/>
</dbReference>
<evidence type="ECO:0000256" key="1">
    <source>
        <dbReference type="SAM" id="Phobius"/>
    </source>
</evidence>
<keyword evidence="1" id="KW-0472">Membrane</keyword>
<reference evidence="3" key="1">
    <citation type="submission" date="2020-01" db="EMBL/GenBank/DDBJ databases">
        <title>Draft genome sequence of the Termite Coptotermes fromosanus.</title>
        <authorList>
            <person name="Itakura S."/>
            <person name="Yosikawa Y."/>
            <person name="Umezawa K."/>
        </authorList>
    </citation>
    <scope>NUCLEOTIDE SEQUENCE [LARGE SCALE GENOMIC DNA]</scope>
</reference>
<organism evidence="2 3">
    <name type="scientific">Coptotermes formosanus</name>
    <name type="common">Formosan subterranean termite</name>
    <dbReference type="NCBI Taxonomy" id="36987"/>
    <lineage>
        <taxon>Eukaryota</taxon>
        <taxon>Metazoa</taxon>
        <taxon>Ecdysozoa</taxon>
        <taxon>Arthropoda</taxon>
        <taxon>Hexapoda</taxon>
        <taxon>Insecta</taxon>
        <taxon>Pterygota</taxon>
        <taxon>Neoptera</taxon>
        <taxon>Polyneoptera</taxon>
        <taxon>Dictyoptera</taxon>
        <taxon>Blattodea</taxon>
        <taxon>Blattoidea</taxon>
        <taxon>Termitoidae</taxon>
        <taxon>Rhinotermitidae</taxon>
        <taxon>Coptotermes</taxon>
    </lineage>
</organism>
<sequence>MYETAWYLMRVVAQSMLLKTVLRQTFAWIIYICFSFCKFMAPNKKKKIGFSLNGKVLRSTSVMKLWVGKRGTTPWPETQIVHHWTFLCQFIKYLFYTRKIRALLHCERELTQSVPAVTPEMLQTARQKLVYRLDVCRISNSAAMFMVGSKVKSRTTGYYHPQLRRIGEILLLGTWKPSCTDGIINVIILSSALCNKPPSCRLRKFRQ</sequence>
<dbReference type="Proteomes" id="UP000502823">
    <property type="component" value="Unassembled WGS sequence"/>
</dbReference>
<comment type="caution">
    <text evidence="2">The sequence shown here is derived from an EMBL/GenBank/DDBJ whole genome shotgun (WGS) entry which is preliminary data.</text>
</comment>
<keyword evidence="1" id="KW-1133">Transmembrane helix</keyword>
<dbReference type="InParanoid" id="A0A6L2Q6G8"/>
<evidence type="ECO:0000313" key="3">
    <source>
        <dbReference type="Proteomes" id="UP000502823"/>
    </source>
</evidence>
<protein>
    <submittedName>
        <fullName evidence="2">Uncharacterized protein</fullName>
    </submittedName>
</protein>
<dbReference type="AlphaFoldDB" id="A0A6L2Q6G8"/>
<proteinExistence type="predicted"/>
<gene>
    <name evidence="2" type="ORF">Cfor_09031</name>
</gene>
<name>A0A6L2Q6G8_COPFO</name>